<dbReference type="KEGG" id="pis:Pisl_0654"/>
<protein>
    <submittedName>
        <fullName evidence="1">Uncharacterized protein</fullName>
    </submittedName>
</protein>
<sequence>MGLCTVAWRGEKYRIECSPSSLLSIATKIAEIEHIPYLEVYRGLVNSLEDMYRNTKRKIDMLLSEKQI</sequence>
<dbReference type="STRING" id="384616.Pisl_0654"/>
<dbReference type="Proteomes" id="UP000002595">
    <property type="component" value="Chromosome"/>
</dbReference>
<dbReference type="OrthoDB" id="28190at2157"/>
<evidence type="ECO:0000313" key="2">
    <source>
        <dbReference type="Proteomes" id="UP000002595"/>
    </source>
</evidence>
<name>A1RSA0_PYRIL</name>
<dbReference type="eggNOG" id="arCOG05451">
    <property type="taxonomic scope" value="Archaea"/>
</dbReference>
<keyword evidence="2" id="KW-1185">Reference proteome</keyword>
<accession>A1RSA0</accession>
<gene>
    <name evidence="1" type="ordered locus">Pisl_0654</name>
</gene>
<dbReference type="GeneID" id="4617497"/>
<dbReference type="EMBL" id="CP000504">
    <property type="protein sequence ID" value="ABL87832.1"/>
    <property type="molecule type" value="Genomic_DNA"/>
</dbReference>
<dbReference type="RefSeq" id="WP_011762408.1">
    <property type="nucleotide sequence ID" value="NC_008701.1"/>
</dbReference>
<reference evidence="1" key="1">
    <citation type="submission" date="2006-12" db="EMBL/GenBank/DDBJ databases">
        <title>Complete sequence of Pyrobaculum islandicum DSM 4184.</title>
        <authorList>
            <person name="Copeland A."/>
            <person name="Lucas S."/>
            <person name="Lapidus A."/>
            <person name="Barry K."/>
            <person name="Detter J.C."/>
            <person name="Glavina del Rio T."/>
            <person name="Dalin E."/>
            <person name="Tice H."/>
            <person name="Pitluck S."/>
            <person name="Meincke L."/>
            <person name="Brettin T."/>
            <person name="Bruce D."/>
            <person name="Han C."/>
            <person name="Tapia R."/>
            <person name="Gilna P."/>
            <person name="Schmutz J."/>
            <person name="Larimer F."/>
            <person name="Land M."/>
            <person name="Hauser L."/>
            <person name="Kyrpides N."/>
            <person name="Mikhailova N."/>
            <person name="Cozen A.E."/>
            <person name="Fitz-Gibbon S.T."/>
            <person name="House C.H."/>
            <person name="Saltikov C."/>
            <person name="Lowe T."/>
            <person name="Richardson P."/>
        </authorList>
    </citation>
    <scope>NUCLEOTIDE SEQUENCE [LARGE SCALE GENOMIC DNA]</scope>
    <source>
        <strain evidence="1">DSM 4184</strain>
    </source>
</reference>
<proteinExistence type="predicted"/>
<dbReference type="AlphaFoldDB" id="A1RSA0"/>
<dbReference type="HOGENOM" id="CLU_2730566_0_0_2"/>
<organism evidence="1 2">
    <name type="scientific">Pyrobaculum islandicum (strain DSM 4184 / JCM 9189 / GEO3)</name>
    <dbReference type="NCBI Taxonomy" id="384616"/>
    <lineage>
        <taxon>Archaea</taxon>
        <taxon>Thermoproteota</taxon>
        <taxon>Thermoprotei</taxon>
        <taxon>Thermoproteales</taxon>
        <taxon>Thermoproteaceae</taxon>
        <taxon>Pyrobaculum</taxon>
    </lineage>
</organism>
<evidence type="ECO:0000313" key="1">
    <source>
        <dbReference type="EMBL" id="ABL87832.1"/>
    </source>
</evidence>